<evidence type="ECO:0000313" key="2">
    <source>
        <dbReference type="EMBL" id="VDK34633.1"/>
    </source>
</evidence>
<gene>
    <name evidence="2" type="ORF">DILT_LOCUS607</name>
</gene>
<dbReference type="EMBL" id="UYRU01002716">
    <property type="protein sequence ID" value="VDK34633.1"/>
    <property type="molecule type" value="Genomic_DNA"/>
</dbReference>
<dbReference type="OrthoDB" id="10030453at2759"/>
<organism evidence="2 3">
    <name type="scientific">Dibothriocephalus latus</name>
    <name type="common">Fish tapeworm</name>
    <name type="synonym">Diphyllobothrium latum</name>
    <dbReference type="NCBI Taxonomy" id="60516"/>
    <lineage>
        <taxon>Eukaryota</taxon>
        <taxon>Metazoa</taxon>
        <taxon>Spiralia</taxon>
        <taxon>Lophotrochozoa</taxon>
        <taxon>Platyhelminthes</taxon>
        <taxon>Cestoda</taxon>
        <taxon>Eucestoda</taxon>
        <taxon>Diphyllobothriidea</taxon>
        <taxon>Diphyllobothriidae</taxon>
        <taxon>Dibothriocephalus</taxon>
    </lineage>
</organism>
<name>A0A3P6PXK5_DIBLA</name>
<keyword evidence="3" id="KW-1185">Reference proteome</keyword>
<feature type="compositionally biased region" description="Basic and acidic residues" evidence="1">
    <location>
        <begin position="31"/>
        <end position="70"/>
    </location>
</feature>
<protein>
    <submittedName>
        <fullName evidence="2">Uncharacterized protein</fullName>
    </submittedName>
</protein>
<dbReference type="AlphaFoldDB" id="A0A3P6PXK5"/>
<sequence>MDGDRVPVDEYEEYNYEEDRITGTKGGRNRTKADKKHELSDNRSTRIHIEKQQNNEEKQDAQRLKSDSPK</sequence>
<proteinExistence type="predicted"/>
<reference evidence="2 3" key="1">
    <citation type="submission" date="2018-11" db="EMBL/GenBank/DDBJ databases">
        <authorList>
            <consortium name="Pathogen Informatics"/>
        </authorList>
    </citation>
    <scope>NUCLEOTIDE SEQUENCE [LARGE SCALE GENOMIC DNA]</scope>
</reference>
<accession>A0A3P6PXK5</accession>
<evidence type="ECO:0000313" key="3">
    <source>
        <dbReference type="Proteomes" id="UP000281553"/>
    </source>
</evidence>
<evidence type="ECO:0000256" key="1">
    <source>
        <dbReference type="SAM" id="MobiDB-lite"/>
    </source>
</evidence>
<feature type="region of interest" description="Disordered" evidence="1">
    <location>
        <begin position="1"/>
        <end position="70"/>
    </location>
</feature>
<dbReference type="Proteomes" id="UP000281553">
    <property type="component" value="Unassembled WGS sequence"/>
</dbReference>